<organism evidence="1 2">
    <name type="scientific">Aliiruegeria lutimaris</name>
    <dbReference type="NCBI Taxonomy" id="571298"/>
    <lineage>
        <taxon>Bacteria</taxon>
        <taxon>Pseudomonadati</taxon>
        <taxon>Pseudomonadota</taxon>
        <taxon>Alphaproteobacteria</taxon>
        <taxon>Rhodobacterales</taxon>
        <taxon>Roseobacteraceae</taxon>
        <taxon>Aliiruegeria</taxon>
    </lineage>
</organism>
<sequence>MSIAESFPRFRPLACPLLRHSKPMKVMNTHPHPMESHRRDLLCAFERFAATAPHLLEDIGFRRNARLSSPERSIWEQDGMRIALEAKTGQAYFLPCPEAAKQL</sequence>
<reference evidence="1 2" key="1">
    <citation type="submission" date="2016-10" db="EMBL/GenBank/DDBJ databases">
        <authorList>
            <person name="de Groot N.N."/>
        </authorList>
    </citation>
    <scope>NUCLEOTIDE SEQUENCE [LARGE SCALE GENOMIC DNA]</scope>
    <source>
        <strain evidence="1 2">DSM 25294</strain>
    </source>
</reference>
<dbReference type="STRING" id="571298.SAMN04488026_1002115"/>
<evidence type="ECO:0000313" key="1">
    <source>
        <dbReference type="EMBL" id="SDI37132.1"/>
    </source>
</evidence>
<accession>A0A1G8K110</accession>
<name>A0A1G8K110_9RHOB</name>
<dbReference type="EMBL" id="FNEK01000002">
    <property type="protein sequence ID" value="SDI37132.1"/>
    <property type="molecule type" value="Genomic_DNA"/>
</dbReference>
<dbReference type="AlphaFoldDB" id="A0A1G8K110"/>
<proteinExistence type="predicted"/>
<evidence type="ECO:0000313" key="2">
    <source>
        <dbReference type="Proteomes" id="UP000199382"/>
    </source>
</evidence>
<gene>
    <name evidence="1" type="ORF">SAMN04488026_1002115</name>
</gene>
<protein>
    <submittedName>
        <fullName evidence="1">Uncharacterized protein</fullName>
    </submittedName>
</protein>
<keyword evidence="2" id="KW-1185">Reference proteome</keyword>
<dbReference type="Proteomes" id="UP000199382">
    <property type="component" value="Unassembled WGS sequence"/>
</dbReference>